<protein>
    <submittedName>
        <fullName evidence="1">Uncharacterized protein</fullName>
    </submittedName>
</protein>
<dbReference type="EMBL" id="JAINDJ010000002">
    <property type="protein sequence ID" value="KAG9457904.1"/>
    <property type="molecule type" value="Genomic_DNA"/>
</dbReference>
<gene>
    <name evidence="1" type="ORF">H6P81_002412</name>
</gene>
<keyword evidence="2" id="KW-1185">Reference proteome</keyword>
<proteinExistence type="predicted"/>
<organism evidence="1 2">
    <name type="scientific">Aristolochia fimbriata</name>
    <name type="common">White veined hardy Dutchman's pipe vine</name>
    <dbReference type="NCBI Taxonomy" id="158543"/>
    <lineage>
        <taxon>Eukaryota</taxon>
        <taxon>Viridiplantae</taxon>
        <taxon>Streptophyta</taxon>
        <taxon>Embryophyta</taxon>
        <taxon>Tracheophyta</taxon>
        <taxon>Spermatophyta</taxon>
        <taxon>Magnoliopsida</taxon>
        <taxon>Magnoliidae</taxon>
        <taxon>Piperales</taxon>
        <taxon>Aristolochiaceae</taxon>
        <taxon>Aristolochia</taxon>
    </lineage>
</organism>
<comment type="caution">
    <text evidence="1">The sequence shown here is derived from an EMBL/GenBank/DDBJ whole genome shotgun (WGS) entry which is preliminary data.</text>
</comment>
<evidence type="ECO:0000313" key="2">
    <source>
        <dbReference type="Proteomes" id="UP000825729"/>
    </source>
</evidence>
<accession>A0AAV7FA92</accession>
<dbReference type="Proteomes" id="UP000825729">
    <property type="component" value="Unassembled WGS sequence"/>
</dbReference>
<sequence length="125" mass="14113">MTNEITETLLRFWNFSNELIPKFVYLGGMELKSSPIWFLSGCGDDYSSTSRTLLFSFTAGTSGLPGELFLNSTRIRSPDACCQLVALHICVSILNLKLELQSHSNLRELKLFFSIRSIQQVLKCN</sequence>
<evidence type="ECO:0000313" key="1">
    <source>
        <dbReference type="EMBL" id="KAG9457904.1"/>
    </source>
</evidence>
<dbReference type="AlphaFoldDB" id="A0AAV7FA92"/>
<reference evidence="1 2" key="1">
    <citation type="submission" date="2021-07" db="EMBL/GenBank/DDBJ databases">
        <title>The Aristolochia fimbriata genome: insights into angiosperm evolution, floral development and chemical biosynthesis.</title>
        <authorList>
            <person name="Jiao Y."/>
        </authorList>
    </citation>
    <scope>NUCLEOTIDE SEQUENCE [LARGE SCALE GENOMIC DNA]</scope>
    <source>
        <strain evidence="1">IBCAS-2021</strain>
        <tissue evidence="1">Leaf</tissue>
    </source>
</reference>
<name>A0AAV7FA92_ARIFI</name>